<sequence>MSRDTGSSDTKVYLGNLGSHPPSTAEVEKEMGYYGKLVSVWIARRPPGFGYVEFEDPRDAKDAIRDLDGRTVFGRRLKVELSHGRRRENRRLVLPSPVESIFLDPPLADLPPPNPSFLLQESLPGE</sequence>
<dbReference type="EMBL" id="OU015566">
    <property type="protein sequence ID" value="CAG5107149.1"/>
    <property type="molecule type" value="Genomic_DNA"/>
</dbReference>
<dbReference type="Pfam" id="PF00076">
    <property type="entry name" value="RRM_1"/>
    <property type="match status" value="1"/>
</dbReference>
<dbReference type="Proteomes" id="UP001158576">
    <property type="component" value="Chromosome 1"/>
</dbReference>
<keyword evidence="1" id="KW-0694">RNA-binding</keyword>
<feature type="compositionally biased region" description="Polar residues" evidence="2">
    <location>
        <begin position="1"/>
        <end position="10"/>
    </location>
</feature>
<gene>
    <name evidence="4" type="ORF">OKIOD_LOCUS11940</name>
</gene>
<feature type="region of interest" description="Disordered" evidence="2">
    <location>
        <begin position="105"/>
        <end position="126"/>
    </location>
</feature>
<protein>
    <submittedName>
        <fullName evidence="4">Oidioi.mRNA.OKI2018_I69.chr1.g3175.t1.cds</fullName>
    </submittedName>
</protein>
<evidence type="ECO:0000256" key="1">
    <source>
        <dbReference type="PROSITE-ProRule" id="PRU00176"/>
    </source>
</evidence>
<dbReference type="InterPro" id="IPR050907">
    <property type="entry name" value="SRSF"/>
</dbReference>
<proteinExistence type="predicted"/>
<dbReference type="PROSITE" id="PS50102">
    <property type="entry name" value="RRM"/>
    <property type="match status" value="1"/>
</dbReference>
<dbReference type="InterPro" id="IPR035979">
    <property type="entry name" value="RBD_domain_sf"/>
</dbReference>
<evidence type="ECO:0000313" key="4">
    <source>
        <dbReference type="EMBL" id="CAG5107149.1"/>
    </source>
</evidence>
<dbReference type="InterPro" id="IPR000504">
    <property type="entry name" value="RRM_dom"/>
</dbReference>
<feature type="region of interest" description="Disordered" evidence="2">
    <location>
        <begin position="1"/>
        <end position="20"/>
    </location>
</feature>
<dbReference type="Gene3D" id="3.30.70.330">
    <property type="match status" value="1"/>
</dbReference>
<dbReference type="SUPFAM" id="SSF54928">
    <property type="entry name" value="RNA-binding domain, RBD"/>
    <property type="match status" value="1"/>
</dbReference>
<dbReference type="SMART" id="SM00360">
    <property type="entry name" value="RRM"/>
    <property type="match status" value="1"/>
</dbReference>
<organism evidence="4 5">
    <name type="scientific">Oikopleura dioica</name>
    <name type="common">Tunicate</name>
    <dbReference type="NCBI Taxonomy" id="34765"/>
    <lineage>
        <taxon>Eukaryota</taxon>
        <taxon>Metazoa</taxon>
        <taxon>Chordata</taxon>
        <taxon>Tunicata</taxon>
        <taxon>Appendicularia</taxon>
        <taxon>Copelata</taxon>
        <taxon>Oikopleuridae</taxon>
        <taxon>Oikopleura</taxon>
    </lineage>
</organism>
<dbReference type="PANTHER" id="PTHR23147">
    <property type="entry name" value="SERINE/ARGININE RICH SPLICING FACTOR"/>
    <property type="match status" value="1"/>
</dbReference>
<keyword evidence="5" id="KW-1185">Reference proteome</keyword>
<dbReference type="InterPro" id="IPR012677">
    <property type="entry name" value="Nucleotide-bd_a/b_plait_sf"/>
</dbReference>
<evidence type="ECO:0000259" key="3">
    <source>
        <dbReference type="PROSITE" id="PS50102"/>
    </source>
</evidence>
<dbReference type="CDD" id="cd12373">
    <property type="entry name" value="RRM_SRSF3_like"/>
    <property type="match status" value="1"/>
</dbReference>
<reference evidence="4 5" key="1">
    <citation type="submission" date="2021-04" db="EMBL/GenBank/DDBJ databases">
        <authorList>
            <person name="Bliznina A."/>
        </authorList>
    </citation>
    <scope>NUCLEOTIDE SEQUENCE [LARGE SCALE GENOMIC DNA]</scope>
</reference>
<accession>A0ABN7SV33</accession>
<evidence type="ECO:0000313" key="5">
    <source>
        <dbReference type="Proteomes" id="UP001158576"/>
    </source>
</evidence>
<evidence type="ECO:0000256" key="2">
    <source>
        <dbReference type="SAM" id="MobiDB-lite"/>
    </source>
</evidence>
<name>A0ABN7SV33_OIKDI</name>
<feature type="domain" description="RRM" evidence="3">
    <location>
        <begin position="10"/>
        <end position="84"/>
    </location>
</feature>